<sequence length="791" mass="88600">MRIITKNSRAICLAMVLFMLMQHSRAQVIQEVQNSFNLYKQNALLEKIYVHTDKSVYLPGEILWFKVYCVDGNDHKPLNLSKVVYIEILDNSQSRIVEAKVAMKNGSGDGSLYIPVSVSNGNYKLRAYTSWMKNFGPDFYFEKLITFVNPLKSPDAAAKESAAYDINFFPEGGNLVNGIKSKVAFKAVGQNGKGAELSGVVVNQKNDTVARFKSLKFGMGSFSFTPEERNFYKAIIKIDGNPPITKDIPAANSQGYVMSLTDNASGQLNVTVKDNENVGGNIYLFVHTRQTVKIAESAAVNNGTANFSINKSELGEGISHITVFNNAKQPVCERLYFKRPARQLLIAAGADQSQYGLRKKVTVNVQAKDPAGKASDADMSMAVYRVDSLQAIDGSNIFSYLWLNSDLKGSIESPDYYFSNVNAESDEALENLMLTQGWRRFQWKDILENRAAAFNFLPEYTGHIITAKIVSSENGAPAKNIMTYLGIPGKRVQLYTSQSDSSGRLLYETKDFYGTGEVIAQTNELIDSTYRIDILSPFSEQYTRAALPKFEFNSGQANALKDHSIGIQVLNIYSGNMLKRYYDPHIDSSAFYGKPFKTYKLDDFTRFTTMEEDLREYVSEDNIVKTRGYFHIKVLNNKGFLDSDPLVLLDGIPVFNMNKVFTVDPLKVRKLEVVPFRYYYGPSTEEGIFSFTTYKGDLGGVELDPRAIVVDYEGMQLSRQFYSPVYDTEARAANRLPDFRNLLYWTPSVKQHAAGDVSFYTSDEPGTYVGVIQGLTPKGEPGSGYFTFEVK</sequence>
<feature type="chain" id="PRO_5032828605" description="Macroglobulin domain-containing protein" evidence="1">
    <location>
        <begin position="27"/>
        <end position="791"/>
    </location>
</feature>
<dbReference type="AlphaFoldDB" id="A0A839SIR0"/>
<gene>
    <name evidence="3" type="ORF">FHS11_003592</name>
</gene>
<feature type="domain" description="Macroglobulin" evidence="2">
    <location>
        <begin position="47"/>
        <end position="128"/>
    </location>
</feature>
<reference evidence="3" key="1">
    <citation type="submission" date="2020-08" db="EMBL/GenBank/DDBJ databases">
        <title>Genomic Encyclopedia of Type Strains, Phase III (KMG-III): the genomes of soil and plant-associated and newly described type strains.</title>
        <authorList>
            <person name="Whitman W."/>
        </authorList>
    </citation>
    <scope>NUCLEOTIDE SEQUENCE [LARGE SCALE GENOMIC DNA]</scope>
    <source>
        <strain evidence="3">CECT 8628</strain>
    </source>
</reference>
<evidence type="ECO:0000313" key="3">
    <source>
        <dbReference type="EMBL" id="MBB3057164.1"/>
    </source>
</evidence>
<feature type="signal peptide" evidence="1">
    <location>
        <begin position="1"/>
        <end position="26"/>
    </location>
</feature>
<protein>
    <recommendedName>
        <fullName evidence="2">Macroglobulin domain-containing protein</fullName>
    </recommendedName>
</protein>
<organism evidence="3 4">
    <name type="scientific">Mucilaginibacter gotjawali</name>
    <dbReference type="NCBI Taxonomy" id="1550579"/>
    <lineage>
        <taxon>Bacteria</taxon>
        <taxon>Pseudomonadati</taxon>
        <taxon>Bacteroidota</taxon>
        <taxon>Sphingobacteriia</taxon>
        <taxon>Sphingobacteriales</taxon>
        <taxon>Sphingobacteriaceae</taxon>
        <taxon>Mucilaginibacter</taxon>
    </lineage>
</organism>
<dbReference type="GO" id="GO:0004866">
    <property type="term" value="F:endopeptidase inhibitor activity"/>
    <property type="evidence" value="ECO:0007669"/>
    <property type="project" value="InterPro"/>
</dbReference>
<dbReference type="Pfam" id="PF01835">
    <property type="entry name" value="MG2"/>
    <property type="match status" value="1"/>
</dbReference>
<dbReference type="OrthoDB" id="609485at2"/>
<dbReference type="EMBL" id="JACHWX010000011">
    <property type="protein sequence ID" value="MBB3057164.1"/>
    <property type="molecule type" value="Genomic_DNA"/>
</dbReference>
<keyword evidence="4" id="KW-1185">Reference proteome</keyword>
<accession>A0A839SIR0</accession>
<evidence type="ECO:0000313" key="4">
    <source>
        <dbReference type="Proteomes" id="UP000539265"/>
    </source>
</evidence>
<proteinExistence type="predicted"/>
<comment type="caution">
    <text evidence="3">The sequence shown here is derived from an EMBL/GenBank/DDBJ whole genome shotgun (WGS) entry which is preliminary data.</text>
</comment>
<dbReference type="InterPro" id="IPR002890">
    <property type="entry name" value="MG2"/>
</dbReference>
<evidence type="ECO:0000256" key="1">
    <source>
        <dbReference type="SAM" id="SignalP"/>
    </source>
</evidence>
<evidence type="ECO:0000259" key="2">
    <source>
        <dbReference type="Pfam" id="PF01835"/>
    </source>
</evidence>
<keyword evidence="1" id="KW-0732">Signal</keyword>
<dbReference type="Gene3D" id="2.60.40.1930">
    <property type="match status" value="1"/>
</dbReference>
<dbReference type="RefSeq" id="WP_157750695.1">
    <property type="nucleotide sequence ID" value="NZ_AP017313.1"/>
</dbReference>
<dbReference type="Proteomes" id="UP000539265">
    <property type="component" value="Unassembled WGS sequence"/>
</dbReference>
<name>A0A839SIR0_9SPHI</name>